<protein>
    <submittedName>
        <fullName evidence="2">Uncharacterized protein</fullName>
    </submittedName>
</protein>
<name>A0A8S1EUS1_9PELO</name>
<dbReference type="AlphaFoldDB" id="A0A8S1EUS1"/>
<comment type="caution">
    <text evidence="2">The sequence shown here is derived from an EMBL/GenBank/DDBJ whole genome shotgun (WGS) entry which is preliminary data.</text>
</comment>
<keyword evidence="3" id="KW-1185">Reference proteome</keyword>
<dbReference type="Proteomes" id="UP000494206">
    <property type="component" value="Unassembled WGS sequence"/>
</dbReference>
<reference evidence="2 3" key="1">
    <citation type="submission" date="2020-04" db="EMBL/GenBank/DDBJ databases">
        <authorList>
            <person name="Laetsch R D."/>
            <person name="Stevens L."/>
            <person name="Kumar S."/>
            <person name="Blaxter L. M."/>
        </authorList>
    </citation>
    <scope>NUCLEOTIDE SEQUENCE [LARGE SCALE GENOMIC DNA]</scope>
</reference>
<organism evidence="2 3">
    <name type="scientific">Caenorhabditis bovis</name>
    <dbReference type="NCBI Taxonomy" id="2654633"/>
    <lineage>
        <taxon>Eukaryota</taxon>
        <taxon>Metazoa</taxon>
        <taxon>Ecdysozoa</taxon>
        <taxon>Nematoda</taxon>
        <taxon>Chromadorea</taxon>
        <taxon>Rhabditida</taxon>
        <taxon>Rhabditina</taxon>
        <taxon>Rhabditomorpha</taxon>
        <taxon>Rhabditoidea</taxon>
        <taxon>Rhabditidae</taxon>
        <taxon>Peloderinae</taxon>
        <taxon>Caenorhabditis</taxon>
    </lineage>
</organism>
<accession>A0A8S1EUS1</accession>
<dbReference type="EMBL" id="CADEPM010000004">
    <property type="protein sequence ID" value="CAB3403760.1"/>
    <property type="molecule type" value="Genomic_DNA"/>
</dbReference>
<dbReference type="OrthoDB" id="10579835at2759"/>
<evidence type="ECO:0000313" key="3">
    <source>
        <dbReference type="Proteomes" id="UP000494206"/>
    </source>
</evidence>
<gene>
    <name evidence="2" type="ORF">CBOVIS_LOCUS6179</name>
</gene>
<proteinExistence type="predicted"/>
<feature type="region of interest" description="Disordered" evidence="1">
    <location>
        <begin position="233"/>
        <end position="268"/>
    </location>
</feature>
<feature type="compositionally biased region" description="Polar residues" evidence="1">
    <location>
        <begin position="234"/>
        <end position="243"/>
    </location>
</feature>
<evidence type="ECO:0000256" key="1">
    <source>
        <dbReference type="SAM" id="MobiDB-lite"/>
    </source>
</evidence>
<sequence>MSVTTSYGSSFDSESNVISLDNKIISLELLSDNYEKYVEKAEYLEYKVKDYRRNHRKNEKEMSQKLAAMKNSFERVGNELREACDNRLAKLKQTLQPLLSFSPEAIQSVGQKLDENEETAMLKHKIMKIMSKISGIEATAKSTTELSARQNDAIARFEEVTRVLALANDIPQSDERFNIVNAPMALLALTLTPNIAPFYRQKLKSLEERLSVIAAQLRFNNGSTKEMTTLDGEVTTTSLSTATDGRFKNGEISGKSTDPTEYPVARSL</sequence>
<evidence type="ECO:0000313" key="2">
    <source>
        <dbReference type="EMBL" id="CAB3403760.1"/>
    </source>
</evidence>